<evidence type="ECO:0000313" key="3">
    <source>
        <dbReference type="Proteomes" id="UP000231688"/>
    </source>
</evidence>
<protein>
    <recommendedName>
        <fullName evidence="1">Methyltransferase domain-containing protein</fullName>
    </recommendedName>
</protein>
<dbReference type="CDD" id="cd02440">
    <property type="entry name" value="AdoMet_MTases"/>
    <property type="match status" value="1"/>
</dbReference>
<feature type="domain" description="Methyltransferase" evidence="1">
    <location>
        <begin position="47"/>
        <end position="113"/>
    </location>
</feature>
<dbReference type="SUPFAM" id="SSF53335">
    <property type="entry name" value="S-adenosyl-L-methionine-dependent methyltransferases"/>
    <property type="match status" value="1"/>
</dbReference>
<dbReference type="EMBL" id="PFOH01000033">
    <property type="protein sequence ID" value="PIZ69529.1"/>
    <property type="molecule type" value="Genomic_DNA"/>
</dbReference>
<dbReference type="InterPro" id="IPR025714">
    <property type="entry name" value="Methyltranfer_dom"/>
</dbReference>
<dbReference type="InterPro" id="IPR029063">
    <property type="entry name" value="SAM-dependent_MTases_sf"/>
</dbReference>
<accession>A0A2M7UED6</accession>
<organism evidence="2 3">
    <name type="scientific">Candidatus Portnoybacteria bacterium CG_4_10_14_0_2_um_filter_43_36</name>
    <dbReference type="NCBI Taxonomy" id="1974798"/>
    <lineage>
        <taxon>Bacteria</taxon>
        <taxon>Candidatus Portnoyibacteriota</taxon>
    </lineage>
</organism>
<dbReference type="AlphaFoldDB" id="A0A2M7UED6"/>
<reference evidence="3" key="1">
    <citation type="submission" date="2017-09" db="EMBL/GenBank/DDBJ databases">
        <title>Depth-based differentiation of microbial function through sediment-hosted aquifers and enrichment of novel symbionts in the deep terrestrial subsurface.</title>
        <authorList>
            <person name="Probst A.J."/>
            <person name="Ladd B."/>
            <person name="Jarett J.K."/>
            <person name="Geller-Mcgrath D.E."/>
            <person name="Sieber C.M.K."/>
            <person name="Emerson J.B."/>
            <person name="Anantharaman K."/>
            <person name="Thomas B.C."/>
            <person name="Malmstrom R."/>
            <person name="Stieglmeier M."/>
            <person name="Klingl A."/>
            <person name="Woyke T."/>
            <person name="Ryan C.M."/>
            <person name="Banfield J.F."/>
        </authorList>
    </citation>
    <scope>NUCLEOTIDE SEQUENCE [LARGE SCALE GENOMIC DNA]</scope>
</reference>
<proteinExistence type="predicted"/>
<dbReference type="Gene3D" id="3.40.50.150">
    <property type="entry name" value="Vaccinia Virus protein VP39"/>
    <property type="match status" value="1"/>
</dbReference>
<dbReference type="Proteomes" id="UP000231688">
    <property type="component" value="Unassembled WGS sequence"/>
</dbReference>
<gene>
    <name evidence="2" type="ORF">COY10_01340</name>
</gene>
<sequence length="264" mass="30895">MIEKQKQKISFLASISQEEWFLNGHCVKNGEEYKLMYLFESLIRQIKGGKFLELGCGTGLLSKYIYLFFKDVIPYGVDINRKFIARAKENNFKIKNNFTISDFFILPPAFFKKYSTIAVFMGRRKNEKDDWIKLGKLVKKCLRDNKEALLIICDYDNNTLEIKSPVIKKFVSEMKKISNIDFVDNNFFLVGEGVKAMNKIECEKTGFSNELIEGSIVQKGKEFFFLRQKRRNKKEKFFLTFQTNFFEKTLKLPSCSIDSVRIIG</sequence>
<dbReference type="Pfam" id="PF13847">
    <property type="entry name" value="Methyltransf_31"/>
    <property type="match status" value="1"/>
</dbReference>
<evidence type="ECO:0000313" key="2">
    <source>
        <dbReference type="EMBL" id="PIZ69529.1"/>
    </source>
</evidence>
<evidence type="ECO:0000259" key="1">
    <source>
        <dbReference type="Pfam" id="PF13847"/>
    </source>
</evidence>
<comment type="caution">
    <text evidence="2">The sequence shown here is derived from an EMBL/GenBank/DDBJ whole genome shotgun (WGS) entry which is preliminary data.</text>
</comment>
<name>A0A2M7UED6_9BACT</name>